<protein>
    <submittedName>
        <fullName evidence="1">Uncharacterized protein</fullName>
    </submittedName>
</protein>
<reference evidence="1" key="1">
    <citation type="submission" date="2022-07" db="EMBL/GenBank/DDBJ databases">
        <title>Phylogenomic reconstructions and comparative analyses of Kickxellomycotina fungi.</title>
        <authorList>
            <person name="Reynolds N.K."/>
            <person name="Stajich J.E."/>
            <person name="Barry K."/>
            <person name="Grigoriev I.V."/>
            <person name="Crous P."/>
            <person name="Smith M.E."/>
        </authorList>
    </citation>
    <scope>NUCLEOTIDE SEQUENCE</scope>
    <source>
        <strain evidence="1">CBS 109366</strain>
    </source>
</reference>
<evidence type="ECO:0000313" key="2">
    <source>
        <dbReference type="Proteomes" id="UP001140234"/>
    </source>
</evidence>
<accession>A0ACC1JL94</accession>
<comment type="caution">
    <text evidence="1">The sequence shown here is derived from an EMBL/GenBank/DDBJ whole genome shotgun (WGS) entry which is preliminary data.</text>
</comment>
<keyword evidence="2" id="KW-1185">Reference proteome</keyword>
<name>A0ACC1JL94_9FUNG</name>
<evidence type="ECO:0000313" key="1">
    <source>
        <dbReference type="EMBL" id="KAJ2761820.1"/>
    </source>
</evidence>
<gene>
    <name evidence="1" type="ORF">IWQ57_005948</name>
</gene>
<organism evidence="1 2">
    <name type="scientific">Coemansia nantahalensis</name>
    <dbReference type="NCBI Taxonomy" id="2789366"/>
    <lineage>
        <taxon>Eukaryota</taxon>
        <taxon>Fungi</taxon>
        <taxon>Fungi incertae sedis</taxon>
        <taxon>Zoopagomycota</taxon>
        <taxon>Kickxellomycotina</taxon>
        <taxon>Kickxellomycetes</taxon>
        <taxon>Kickxellales</taxon>
        <taxon>Kickxellaceae</taxon>
        <taxon>Coemansia</taxon>
    </lineage>
</organism>
<sequence length="460" mass="49084">MDAAELGERLQALLHGDDPMPLWLDSAKPAAHDGSLSVLASGCGALTVRYRLAGRRVSVARLGRQCTAEPVFAARLPATDARGDTVSFWTWMQDVYDHTRAAPSSGSSSGARGLRFQGGWIGYFAYEMKDECFGMTPPAHAPAPPEEDNDAAQRMPDAQLTFVDRCVVLDLGRSPPRATALALVARPGAAPNADHPWLSTLGFGSAQLAAAWAQEQAGRIRAWAAAAAAAPPAAPPGEAEAPALRLRPVLPRDEYLGAIARAKQQIARGESYEICLTTQFRATLSGEQAITTAQQMRRQYMRMRQASPAPHGALLWYGDLEAGVASCSPERFLSIAPDAAAGARTVEMKPIKGTARRAPPPPRGPCAAHGHASLAAACAQCRAQWAADDARRAHALQTDVKERAENLMIVDLVRHDLGSVADGCVEVPRLMHIESFAAVHQMVTTVRARVRPQAGNLAVL</sequence>
<feature type="non-terminal residue" evidence="1">
    <location>
        <position position="460"/>
    </location>
</feature>
<dbReference type="EMBL" id="JANBUJ010003124">
    <property type="protein sequence ID" value="KAJ2761820.1"/>
    <property type="molecule type" value="Genomic_DNA"/>
</dbReference>
<proteinExistence type="predicted"/>
<dbReference type="Proteomes" id="UP001140234">
    <property type="component" value="Unassembled WGS sequence"/>
</dbReference>